<sequence>MINDSNGRLFSENTSKLEVVNNSPAPGTRLATVGGGGPASSSGGGFHLPELKTNNIVADLYANKDEVGLQQPLKLSQNGAVTPAHSTKSSSSGAQPVNTAAQSLLNSDEFIERLIEAVKKQPCLYNPTHEHYGNKHASAQYRAVIWQQLCHELDYPDEPQSLQTQWKRVRDRYVRERRKRRNAGQDLSAPKTQNGQNPNSMSAAQRHFERMRWIDEYLVTNESNANSASLSNALNNGSNEDVGYFYDQHANQRAGPGGLSGSADAAISSQFNNNNAVMRTPVNKGKNESTNGSPSSTSSEISVGSAQNSAQHPLLYRGKDGNLHAPPGYQLVTVPAQPTADPATMSASEKIDQSIMTMLIGDGTQPSTAATTFYQHQPAGPGTSQRMYRVVNLPTTSAAIGQEHSILGHTQNTAESQLVHQPATKRKRLSVSQASRAAMQQNLAQDGGGILIDGNTLLSAHPQTLVIEQGDQRILINNSTASQQPHETTLLGQGTSGMQQHSYQQVHSAGGSLQHGGSISTHAGRVIGVPTRTIPATGNGRGAASNQQYAARQQSYVLSTNTPSNAIQPQPQYDPEAALIETIVTHLARLNDDEKVVTKMNIQRILMDARFGRGACVRMFREEEQSENLAAMERHMQQQQQQQNNAASSRR</sequence>
<feature type="domain" description="MADF" evidence="2">
    <location>
        <begin position="113"/>
        <end position="219"/>
    </location>
</feature>
<dbReference type="AlphaFoldDB" id="A0AAD4ND61"/>
<evidence type="ECO:0000313" key="3">
    <source>
        <dbReference type="EMBL" id="KAI1725264.1"/>
    </source>
</evidence>
<proteinExistence type="predicted"/>
<evidence type="ECO:0000313" key="4">
    <source>
        <dbReference type="Proteomes" id="UP001201812"/>
    </source>
</evidence>
<feature type="compositionally biased region" description="Polar residues" evidence="1">
    <location>
        <begin position="190"/>
        <end position="203"/>
    </location>
</feature>
<feature type="compositionally biased region" description="Polar residues" evidence="1">
    <location>
        <begin position="1"/>
        <end position="25"/>
    </location>
</feature>
<dbReference type="PROSITE" id="PS51029">
    <property type="entry name" value="MADF"/>
    <property type="match status" value="1"/>
</dbReference>
<keyword evidence="4" id="KW-1185">Reference proteome</keyword>
<feature type="region of interest" description="Disordered" evidence="1">
    <location>
        <begin position="632"/>
        <end position="651"/>
    </location>
</feature>
<accession>A0AAD4ND61</accession>
<feature type="region of interest" description="Disordered" evidence="1">
    <location>
        <begin position="1"/>
        <end position="41"/>
    </location>
</feature>
<feature type="compositionally biased region" description="Low complexity" evidence="1">
    <location>
        <begin position="288"/>
        <end position="305"/>
    </location>
</feature>
<comment type="caution">
    <text evidence="3">The sequence shown here is derived from an EMBL/GenBank/DDBJ whole genome shotgun (WGS) entry which is preliminary data.</text>
</comment>
<feature type="region of interest" description="Disordered" evidence="1">
    <location>
        <begin position="177"/>
        <end position="203"/>
    </location>
</feature>
<dbReference type="Pfam" id="PF10545">
    <property type="entry name" value="MADF_DNA_bdg"/>
    <property type="match status" value="1"/>
</dbReference>
<organism evidence="3 4">
    <name type="scientific">Ditylenchus destructor</name>
    <dbReference type="NCBI Taxonomy" id="166010"/>
    <lineage>
        <taxon>Eukaryota</taxon>
        <taxon>Metazoa</taxon>
        <taxon>Ecdysozoa</taxon>
        <taxon>Nematoda</taxon>
        <taxon>Chromadorea</taxon>
        <taxon>Rhabditida</taxon>
        <taxon>Tylenchina</taxon>
        <taxon>Tylenchomorpha</taxon>
        <taxon>Sphaerularioidea</taxon>
        <taxon>Anguinidae</taxon>
        <taxon>Anguininae</taxon>
        <taxon>Ditylenchus</taxon>
    </lineage>
</organism>
<dbReference type="GO" id="GO:0006357">
    <property type="term" value="P:regulation of transcription by RNA polymerase II"/>
    <property type="evidence" value="ECO:0007669"/>
    <property type="project" value="TreeGrafter"/>
</dbReference>
<evidence type="ECO:0000256" key="1">
    <source>
        <dbReference type="SAM" id="MobiDB-lite"/>
    </source>
</evidence>
<dbReference type="EMBL" id="JAKKPZ010000002">
    <property type="protein sequence ID" value="KAI1725264.1"/>
    <property type="molecule type" value="Genomic_DNA"/>
</dbReference>
<dbReference type="GO" id="GO:0005667">
    <property type="term" value="C:transcription regulator complex"/>
    <property type="evidence" value="ECO:0007669"/>
    <property type="project" value="TreeGrafter"/>
</dbReference>
<dbReference type="SMART" id="SM00595">
    <property type="entry name" value="MADF"/>
    <property type="match status" value="1"/>
</dbReference>
<evidence type="ECO:0000259" key="2">
    <source>
        <dbReference type="PROSITE" id="PS51029"/>
    </source>
</evidence>
<gene>
    <name evidence="3" type="ORF">DdX_01916</name>
</gene>
<feature type="region of interest" description="Disordered" evidence="1">
    <location>
        <begin position="277"/>
        <end position="309"/>
    </location>
</feature>
<dbReference type="InterPro" id="IPR039353">
    <property type="entry name" value="TF_Adf1"/>
</dbReference>
<dbReference type="PANTHER" id="PTHR12243">
    <property type="entry name" value="MADF DOMAIN TRANSCRIPTION FACTOR"/>
    <property type="match status" value="1"/>
</dbReference>
<dbReference type="GO" id="GO:0005634">
    <property type="term" value="C:nucleus"/>
    <property type="evidence" value="ECO:0007669"/>
    <property type="project" value="TreeGrafter"/>
</dbReference>
<protein>
    <submittedName>
        <fullName evidence="3">Alcohol dehydrogenase transcription factor myb/SANT-like domain-containing protein</fullName>
    </submittedName>
</protein>
<dbReference type="PANTHER" id="PTHR12243:SF66">
    <property type="entry name" value="MADF DOMAIN-CONTAINING PROTEIN"/>
    <property type="match status" value="1"/>
</dbReference>
<reference evidence="3" key="1">
    <citation type="submission" date="2022-01" db="EMBL/GenBank/DDBJ databases">
        <title>Genome Sequence Resource for Two Populations of Ditylenchus destructor, the Migratory Endoparasitic Phytonematode.</title>
        <authorList>
            <person name="Zhang H."/>
            <person name="Lin R."/>
            <person name="Xie B."/>
        </authorList>
    </citation>
    <scope>NUCLEOTIDE SEQUENCE</scope>
    <source>
        <strain evidence="3">BazhouSP</strain>
    </source>
</reference>
<feature type="region of interest" description="Disordered" evidence="1">
    <location>
        <begin position="78"/>
        <end position="97"/>
    </location>
</feature>
<dbReference type="InterPro" id="IPR006578">
    <property type="entry name" value="MADF-dom"/>
</dbReference>
<dbReference type="Proteomes" id="UP001201812">
    <property type="component" value="Unassembled WGS sequence"/>
</dbReference>
<name>A0AAD4ND61_9BILA</name>